<protein>
    <recommendedName>
        <fullName evidence="4">Pyridoxamine 5'-phosphate oxidase family protein</fullName>
    </recommendedName>
</protein>
<feature type="region of interest" description="Disordered" evidence="1">
    <location>
        <begin position="145"/>
        <end position="177"/>
    </location>
</feature>
<dbReference type="InterPro" id="IPR012349">
    <property type="entry name" value="Split_barrel_FMN-bd"/>
</dbReference>
<sequence>MEHVIGGTEELPQEECWHLLEGTSVGRLAISIADKPDIFPINYVVEGGSLFFRTGAGTKLAASALLHNVAFEIDGYEPATRTIWSVVVKGRAHQVEHMEEVFAAEELPLFPWAAHPKPNFVRIDPTSVTGRRFHILDDVNPDASIGWEPPHAPPAPSAVVPRPGDEYHPGAPYMRPD</sequence>
<dbReference type="SUPFAM" id="SSF50475">
    <property type="entry name" value="FMN-binding split barrel"/>
    <property type="match status" value="1"/>
</dbReference>
<dbReference type="EMBL" id="AP012057">
    <property type="protein sequence ID" value="BAN02045.1"/>
    <property type="molecule type" value="Genomic_DNA"/>
</dbReference>
<gene>
    <name evidence="2" type="ORF">YM304_17310</name>
</gene>
<reference evidence="2 3" key="1">
    <citation type="journal article" date="2013" name="Int. J. Syst. Evol. Microbiol.">
        <title>Ilumatobacter nonamiense sp. nov. and Ilumatobacter coccineum sp. nov., isolated from seashore sand.</title>
        <authorList>
            <person name="Matsumoto A."/>
            <person name="Kasai H."/>
            <person name="Matsuo Y."/>
            <person name="Shizuri Y."/>
            <person name="Ichikawa N."/>
            <person name="Fujita N."/>
            <person name="Omura S."/>
            <person name="Takahashi Y."/>
        </authorList>
    </citation>
    <scope>NUCLEOTIDE SEQUENCE [LARGE SCALE GENOMIC DNA]</scope>
    <source>
        <strain evidence="3">NBRC 103263 / KCTC 29153 / YM16-304</strain>
    </source>
</reference>
<accession>A0A6C7EA84</accession>
<dbReference type="Gene3D" id="2.30.110.10">
    <property type="entry name" value="Electron Transport, Fmn-binding Protein, Chain A"/>
    <property type="match status" value="1"/>
</dbReference>
<dbReference type="InterPro" id="IPR024747">
    <property type="entry name" value="Pyridox_Oxase-rel"/>
</dbReference>
<dbReference type="RefSeq" id="WP_015441292.1">
    <property type="nucleotide sequence ID" value="NC_020520.1"/>
</dbReference>
<evidence type="ECO:0000313" key="2">
    <source>
        <dbReference type="EMBL" id="BAN02045.1"/>
    </source>
</evidence>
<evidence type="ECO:0000313" key="3">
    <source>
        <dbReference type="Proteomes" id="UP000011863"/>
    </source>
</evidence>
<keyword evidence="3" id="KW-1185">Reference proteome</keyword>
<dbReference type="OrthoDB" id="7062584at2"/>
<organism evidence="2 3">
    <name type="scientific">Ilumatobacter coccineus (strain NBRC 103263 / KCTC 29153 / YM16-304)</name>
    <dbReference type="NCBI Taxonomy" id="1313172"/>
    <lineage>
        <taxon>Bacteria</taxon>
        <taxon>Bacillati</taxon>
        <taxon>Actinomycetota</taxon>
        <taxon>Acidimicrobiia</taxon>
        <taxon>Acidimicrobiales</taxon>
        <taxon>Ilumatobacteraceae</taxon>
        <taxon>Ilumatobacter</taxon>
    </lineage>
</organism>
<dbReference type="Pfam" id="PF12900">
    <property type="entry name" value="Pyridox_ox_2"/>
    <property type="match status" value="1"/>
</dbReference>
<name>A0A6C7EA84_ILUCY</name>
<dbReference type="Proteomes" id="UP000011863">
    <property type="component" value="Chromosome"/>
</dbReference>
<dbReference type="AlphaFoldDB" id="A0A6C7EA84"/>
<evidence type="ECO:0008006" key="4">
    <source>
        <dbReference type="Google" id="ProtNLM"/>
    </source>
</evidence>
<dbReference type="KEGG" id="aym:YM304_17310"/>
<proteinExistence type="predicted"/>
<evidence type="ECO:0000256" key="1">
    <source>
        <dbReference type="SAM" id="MobiDB-lite"/>
    </source>
</evidence>